<evidence type="ECO:0000256" key="10">
    <source>
        <dbReference type="ARBA" id="ARBA00022989"/>
    </source>
</evidence>
<dbReference type="Pfam" id="PF00702">
    <property type="entry name" value="Hydrolase"/>
    <property type="match status" value="1"/>
</dbReference>
<dbReference type="OrthoDB" id="7059309at2"/>
<proteinExistence type="inferred from homology"/>
<evidence type="ECO:0000256" key="2">
    <source>
        <dbReference type="ARBA" id="ARBA00006024"/>
    </source>
</evidence>
<keyword evidence="10 13" id="KW-1133">Transmembrane helix</keyword>
<gene>
    <name evidence="16" type="ORF">EAH68_13785</name>
</gene>
<feature type="transmembrane region" description="Helical" evidence="13">
    <location>
        <begin position="349"/>
        <end position="373"/>
    </location>
</feature>
<dbReference type="GO" id="GO:0005524">
    <property type="term" value="F:ATP binding"/>
    <property type="evidence" value="ECO:0007669"/>
    <property type="project" value="UniProtKB-UniRule"/>
</dbReference>
<dbReference type="PROSITE" id="PS00154">
    <property type="entry name" value="ATPASE_E1_E2"/>
    <property type="match status" value="1"/>
</dbReference>
<evidence type="ECO:0000256" key="1">
    <source>
        <dbReference type="ARBA" id="ARBA00004651"/>
    </source>
</evidence>
<accession>A0A3S0BFT0</accession>
<keyword evidence="12 13" id="KW-0472">Membrane</keyword>
<dbReference type="Pfam" id="PF00122">
    <property type="entry name" value="E1-E2_ATPase"/>
    <property type="match status" value="1"/>
</dbReference>
<evidence type="ECO:0000256" key="14">
    <source>
        <dbReference type="SAM" id="MobiDB-lite"/>
    </source>
</evidence>
<dbReference type="InterPro" id="IPR001757">
    <property type="entry name" value="P_typ_ATPase"/>
</dbReference>
<dbReference type="InterPro" id="IPR036412">
    <property type="entry name" value="HAD-like_sf"/>
</dbReference>
<dbReference type="SFLD" id="SFLDS00003">
    <property type="entry name" value="Haloacid_Dehalogenase"/>
    <property type="match status" value="1"/>
</dbReference>
<keyword evidence="11" id="KW-0186">Copper</keyword>
<sequence length="743" mass="78353">MNTPHHHGDHHGDHPAPEAGHTNLTDQAGHEHHADTDTHGQAMPHEHPHSALDEEHQVHSHGDHAGHSTAMFRKYFWWSLILSVPVVFFSPMFADLLGYSIPEIPGAYWIPPVLGTIIFVYGGSPFLKGAMTELKSRQPGMMLLIAMAITVAFLASWVTTLEIGGFHLDFWWELALLVTIMLLGHWLEMRALGAASSALDALAALLPDEAEKVEDGTTRTVAISELTVDDVVLVRAGARVPADGTIIDGAAEFDEAMITGESRPVFRDTGDKVVAGTVATDNTVRVRVEATGGDTALAGIQRMVADAQESSSRAQALADRAAAFLFWFALIVALITAVVWTVLGSPDDAVVRAVTVLIIACPHALGLAIPLVIAISTERAAKSGVLIKDRLALERMRTIDVVLFDKTGTLTEGAHAVTGVVAADAVTEGELLALAAAAEADSEHPVARAIVAAAAAHPEASRQHMRGENFTAASGRGVRARVNGSDIVVGGPNMLREFGLTPPGEITDTTSSWTGRGAGVLHVVRDGEIIGAVAVEDKVRPESRAAVRALQRHGIKVAMITGDAQQVAQAVGRDLGIDEVFAEVLPQDKDTKVTQLQDRGLSVAMVGDGVNDAPALARAEVGIAIGAGTDVAMESAGVVLASDDPRAVLSMIELSRASYRKMVQNLIWATGYNIVAVPLAAGVLAPIGILLPPAAAAILMSLSTIIVALNAQLLRRIDLDPAHLAPTDRKDEHTALSPAATVH</sequence>
<dbReference type="NCBIfam" id="TIGR01525">
    <property type="entry name" value="ATPase-IB_hvy"/>
    <property type="match status" value="1"/>
</dbReference>
<dbReference type="SUPFAM" id="SSF81665">
    <property type="entry name" value="Calcium ATPase, transmembrane domain M"/>
    <property type="match status" value="1"/>
</dbReference>
<feature type="transmembrane region" description="Helical" evidence="13">
    <location>
        <begin position="666"/>
        <end position="689"/>
    </location>
</feature>
<evidence type="ECO:0000256" key="5">
    <source>
        <dbReference type="ARBA" id="ARBA00022723"/>
    </source>
</evidence>
<keyword evidence="8 13" id="KW-0067">ATP-binding</keyword>
<dbReference type="InterPro" id="IPR018303">
    <property type="entry name" value="ATPase_P-typ_P_site"/>
</dbReference>
<comment type="similarity">
    <text evidence="2 13">Belongs to the cation transport ATPase (P-type) (TC 3.A.3) family. Type IB subfamily.</text>
</comment>
<comment type="subcellular location">
    <subcellularLocation>
        <location evidence="1">Cell membrane</location>
        <topology evidence="1">Multi-pass membrane protein</topology>
    </subcellularLocation>
</comment>
<keyword evidence="16" id="KW-0378">Hydrolase</keyword>
<dbReference type="NCBIfam" id="TIGR01511">
    <property type="entry name" value="ATPase-IB1_Cu"/>
    <property type="match status" value="1"/>
</dbReference>
<feature type="domain" description="P-type ATPase A" evidence="15">
    <location>
        <begin position="205"/>
        <end position="304"/>
    </location>
</feature>
<dbReference type="Gene3D" id="2.70.150.10">
    <property type="entry name" value="Calcium-transporting ATPase, cytoplasmic transduction domain A"/>
    <property type="match status" value="1"/>
</dbReference>
<dbReference type="InterPro" id="IPR023298">
    <property type="entry name" value="ATPase_P-typ_TM_dom_sf"/>
</dbReference>
<dbReference type="SUPFAM" id="SSF81653">
    <property type="entry name" value="Calcium ATPase, transduction domain A"/>
    <property type="match status" value="1"/>
</dbReference>
<feature type="transmembrane region" description="Helical" evidence="13">
    <location>
        <begin position="75"/>
        <end position="94"/>
    </location>
</feature>
<feature type="region of interest" description="Disordered" evidence="14">
    <location>
        <begin position="1"/>
        <end position="63"/>
    </location>
</feature>
<feature type="transmembrane region" description="Helical" evidence="13">
    <location>
        <begin position="139"/>
        <end position="158"/>
    </location>
</feature>
<dbReference type="InterPro" id="IPR023299">
    <property type="entry name" value="ATPase_P-typ_cyto_dom_N"/>
</dbReference>
<dbReference type="InterPro" id="IPR027256">
    <property type="entry name" value="P-typ_ATPase_IB"/>
</dbReference>
<dbReference type="GO" id="GO:0005507">
    <property type="term" value="F:copper ion binding"/>
    <property type="evidence" value="ECO:0007669"/>
    <property type="project" value="TreeGrafter"/>
</dbReference>
<feature type="transmembrane region" description="Helical" evidence="13">
    <location>
        <begin position="321"/>
        <end position="343"/>
    </location>
</feature>
<keyword evidence="7" id="KW-0406">Ion transport</keyword>
<dbReference type="PANTHER" id="PTHR43520:SF8">
    <property type="entry name" value="P-TYPE CU(+) TRANSPORTER"/>
    <property type="match status" value="1"/>
</dbReference>
<protein>
    <submittedName>
        <fullName evidence="16">Copper-translocating P-type ATPase</fullName>
        <ecNumber evidence="16">3.6.3.-</ecNumber>
    </submittedName>
</protein>
<dbReference type="InterPro" id="IPR023214">
    <property type="entry name" value="HAD_sf"/>
</dbReference>
<dbReference type="Gene3D" id="3.40.1110.10">
    <property type="entry name" value="Calcium-transporting ATPase, cytoplasmic domain N"/>
    <property type="match status" value="1"/>
</dbReference>
<dbReference type="NCBIfam" id="TIGR01494">
    <property type="entry name" value="ATPase_P-type"/>
    <property type="match status" value="1"/>
</dbReference>
<keyword evidence="3 13" id="KW-1003">Cell membrane</keyword>
<dbReference type="GO" id="GO:0016887">
    <property type="term" value="F:ATP hydrolysis activity"/>
    <property type="evidence" value="ECO:0007669"/>
    <property type="project" value="InterPro"/>
</dbReference>
<dbReference type="PANTHER" id="PTHR43520">
    <property type="entry name" value="ATP7, ISOFORM B"/>
    <property type="match status" value="1"/>
</dbReference>
<feature type="transmembrane region" description="Helical" evidence="13">
    <location>
        <begin position="170"/>
        <end position="187"/>
    </location>
</feature>
<evidence type="ECO:0000256" key="7">
    <source>
        <dbReference type="ARBA" id="ARBA00022796"/>
    </source>
</evidence>
<dbReference type="InterPro" id="IPR044492">
    <property type="entry name" value="P_typ_ATPase_HD_dom"/>
</dbReference>
<evidence type="ECO:0000256" key="13">
    <source>
        <dbReference type="RuleBase" id="RU362081"/>
    </source>
</evidence>
<evidence type="ECO:0000259" key="15">
    <source>
        <dbReference type="Pfam" id="PF00122"/>
    </source>
</evidence>
<dbReference type="GO" id="GO:0005886">
    <property type="term" value="C:plasma membrane"/>
    <property type="evidence" value="ECO:0007669"/>
    <property type="project" value="UniProtKB-SubCell"/>
</dbReference>
<dbReference type="SUPFAM" id="SSF56784">
    <property type="entry name" value="HAD-like"/>
    <property type="match status" value="1"/>
</dbReference>
<keyword evidence="7" id="KW-0187">Copper transport</keyword>
<dbReference type="EC" id="3.6.3.-" evidence="16"/>
<dbReference type="RefSeq" id="WP_126121921.1">
    <property type="nucleotide sequence ID" value="NZ_RXHJ01000024.1"/>
</dbReference>
<evidence type="ECO:0000256" key="3">
    <source>
        <dbReference type="ARBA" id="ARBA00022475"/>
    </source>
</evidence>
<keyword evidence="9" id="KW-1278">Translocase</keyword>
<name>A0A3S0BFT0_9CORY</name>
<keyword evidence="4 13" id="KW-0812">Transmembrane</keyword>
<organism evidence="16 17">
    <name type="scientific">Corynebacterium hylobatis</name>
    <dbReference type="NCBI Taxonomy" id="1859290"/>
    <lineage>
        <taxon>Bacteria</taxon>
        <taxon>Bacillati</taxon>
        <taxon>Actinomycetota</taxon>
        <taxon>Actinomycetes</taxon>
        <taxon>Mycobacteriales</taxon>
        <taxon>Corynebacteriaceae</taxon>
        <taxon>Corynebacterium</taxon>
    </lineage>
</organism>
<dbReference type="GO" id="GO:0043682">
    <property type="term" value="F:P-type divalent copper transporter activity"/>
    <property type="evidence" value="ECO:0007669"/>
    <property type="project" value="TreeGrafter"/>
</dbReference>
<dbReference type="SFLD" id="SFLDF00027">
    <property type="entry name" value="p-type_atpase"/>
    <property type="match status" value="1"/>
</dbReference>
<dbReference type="InterPro" id="IPR008250">
    <property type="entry name" value="ATPase_P-typ_transduc_dom_A_sf"/>
</dbReference>
<keyword evidence="7" id="KW-0813">Transport</keyword>
<dbReference type="SFLD" id="SFLDG00002">
    <property type="entry name" value="C1.7:_P-type_atpase_like"/>
    <property type="match status" value="1"/>
</dbReference>
<comment type="caution">
    <text evidence="16">The sequence shown here is derived from an EMBL/GenBank/DDBJ whole genome shotgun (WGS) entry which is preliminary data.</text>
</comment>
<keyword evidence="6 13" id="KW-0547">Nucleotide-binding</keyword>
<evidence type="ECO:0000256" key="9">
    <source>
        <dbReference type="ARBA" id="ARBA00022967"/>
    </source>
</evidence>
<feature type="compositionally biased region" description="Basic and acidic residues" evidence="14">
    <location>
        <begin position="28"/>
        <end position="63"/>
    </location>
</feature>
<evidence type="ECO:0000256" key="11">
    <source>
        <dbReference type="ARBA" id="ARBA00023008"/>
    </source>
</evidence>
<dbReference type="InterPro" id="IPR059000">
    <property type="entry name" value="ATPase_P-type_domA"/>
</dbReference>
<dbReference type="GO" id="GO:0055070">
    <property type="term" value="P:copper ion homeostasis"/>
    <property type="evidence" value="ECO:0007669"/>
    <property type="project" value="TreeGrafter"/>
</dbReference>
<dbReference type="Proteomes" id="UP000274907">
    <property type="component" value="Unassembled WGS sequence"/>
</dbReference>
<feature type="transmembrane region" description="Helical" evidence="13">
    <location>
        <begin position="695"/>
        <end position="714"/>
    </location>
</feature>
<evidence type="ECO:0000256" key="12">
    <source>
        <dbReference type="ARBA" id="ARBA00023136"/>
    </source>
</evidence>
<evidence type="ECO:0000313" key="16">
    <source>
        <dbReference type="EMBL" id="RSZ61326.1"/>
    </source>
</evidence>
<evidence type="ECO:0000256" key="8">
    <source>
        <dbReference type="ARBA" id="ARBA00022840"/>
    </source>
</evidence>
<dbReference type="FunFam" id="2.70.150.10:FF:000020">
    <property type="entry name" value="Copper-exporting P-type ATPase A"/>
    <property type="match status" value="1"/>
</dbReference>
<keyword evidence="17" id="KW-1185">Reference proteome</keyword>
<evidence type="ECO:0000256" key="4">
    <source>
        <dbReference type="ARBA" id="ARBA00022692"/>
    </source>
</evidence>
<evidence type="ECO:0000256" key="6">
    <source>
        <dbReference type="ARBA" id="ARBA00022741"/>
    </source>
</evidence>
<dbReference type="AlphaFoldDB" id="A0A3S0BFT0"/>
<keyword evidence="5 13" id="KW-0479">Metal-binding</keyword>
<evidence type="ECO:0000313" key="17">
    <source>
        <dbReference type="Proteomes" id="UP000274907"/>
    </source>
</evidence>
<dbReference type="PRINTS" id="PR00119">
    <property type="entry name" value="CATATPASE"/>
</dbReference>
<reference evidence="16 17" key="1">
    <citation type="submission" date="2018-12" db="EMBL/GenBank/DDBJ databases">
        <title>YIM 101343 draft genome.</title>
        <authorList>
            <person name="Chen X."/>
        </authorList>
    </citation>
    <scope>NUCLEOTIDE SEQUENCE [LARGE SCALE GENOMIC DNA]</scope>
    <source>
        <strain evidence="16 17">YIM 101343</strain>
    </source>
</reference>
<dbReference type="PRINTS" id="PR00943">
    <property type="entry name" value="CUATPASE"/>
</dbReference>
<dbReference type="Gene3D" id="3.40.50.1000">
    <property type="entry name" value="HAD superfamily/HAD-like"/>
    <property type="match status" value="1"/>
</dbReference>
<feature type="transmembrane region" description="Helical" evidence="13">
    <location>
        <begin position="106"/>
        <end position="127"/>
    </location>
</feature>
<dbReference type="EMBL" id="RXHJ01000024">
    <property type="protein sequence ID" value="RSZ61326.1"/>
    <property type="molecule type" value="Genomic_DNA"/>
</dbReference>